<evidence type="ECO:0000313" key="1">
    <source>
        <dbReference type="EMBL" id="MBL0407772.1"/>
    </source>
</evidence>
<dbReference type="Proteomes" id="UP000605848">
    <property type="component" value="Unassembled WGS sequence"/>
</dbReference>
<dbReference type="EMBL" id="JAEQMY010000111">
    <property type="protein sequence ID" value="MBL0407772.1"/>
    <property type="molecule type" value="Genomic_DNA"/>
</dbReference>
<proteinExistence type="predicted"/>
<protein>
    <submittedName>
        <fullName evidence="1">Uncharacterized protein</fullName>
    </submittedName>
</protein>
<dbReference type="RefSeq" id="WP_202065283.1">
    <property type="nucleotide sequence ID" value="NZ_JAEQMY010000111.1"/>
</dbReference>
<gene>
    <name evidence="1" type="ORF">JKG68_28095</name>
</gene>
<keyword evidence="2" id="KW-1185">Reference proteome</keyword>
<evidence type="ECO:0000313" key="2">
    <source>
        <dbReference type="Proteomes" id="UP000605848"/>
    </source>
</evidence>
<name>A0A936ZIE8_9HYPH</name>
<organism evidence="1 2">
    <name type="scientific">Microvirga aerilata</name>
    <dbReference type="NCBI Taxonomy" id="670292"/>
    <lineage>
        <taxon>Bacteria</taxon>
        <taxon>Pseudomonadati</taxon>
        <taxon>Pseudomonadota</taxon>
        <taxon>Alphaproteobacteria</taxon>
        <taxon>Hyphomicrobiales</taxon>
        <taxon>Methylobacteriaceae</taxon>
        <taxon>Microvirga</taxon>
    </lineage>
</organism>
<reference evidence="1" key="1">
    <citation type="submission" date="2021-01" db="EMBL/GenBank/DDBJ databases">
        <title>Microvirga sp.</title>
        <authorList>
            <person name="Kim M.K."/>
        </authorList>
    </citation>
    <scope>NUCLEOTIDE SEQUENCE</scope>
    <source>
        <strain evidence="1">5420S-16</strain>
    </source>
</reference>
<comment type="caution">
    <text evidence="1">The sequence shown here is derived from an EMBL/GenBank/DDBJ whole genome shotgun (WGS) entry which is preliminary data.</text>
</comment>
<dbReference type="AlphaFoldDB" id="A0A936ZIE8"/>
<sequence length="169" mass="18524">MVCKRDCTGSVTERIANAVALGRAPDEADLAILKAQAFELSFDRGEFWTHVLPKDSSILFQPQDREDWSSLDEVLPEERLEQLSAGAEPSPDETELLRAVSAANLLARPDDDITPGLWTIGLDEGPNPAIAVVACQGHSFSGVNRWLLGVYGSRTEARSLLENEYIFPV</sequence>
<accession>A0A936ZIE8</accession>